<keyword evidence="2" id="KW-1185">Reference proteome</keyword>
<dbReference type="EMBL" id="ML994639">
    <property type="protein sequence ID" value="KAF2184042.1"/>
    <property type="molecule type" value="Genomic_DNA"/>
</dbReference>
<dbReference type="SUPFAM" id="SSF81383">
    <property type="entry name" value="F-box domain"/>
    <property type="match status" value="1"/>
</dbReference>
<evidence type="ECO:0000313" key="2">
    <source>
        <dbReference type="Proteomes" id="UP000800200"/>
    </source>
</evidence>
<sequence>MESRPSRLLDLPSDILLLVLEQLFDDTKALCRLGLVCRSLWHLSLPFLLRTVDLSSHNDGRQHEQEDEFHPEIHADYSEEYRPLSLVTRQRAFLRLMTNRPDVASHVRSLTWTLVWVDFDEEGLTEIDLELWNVFSRLTNVHQLDLATLHQIAKELFIRRNPSRLFPAVTHLRLLRWVHRGLVDAIISSLDSTELHTPSFDCLQDEGAFSNGAPMSEDVAKTHARHASNVGLYERQRTGKACVFPGPMWTPLRVLSSRRCTPLTKFKLRTAPFDMNTDLRNYFTCFDETVRFLSTVRQTLKSLSIVFGENPIICDQTRVDTARNHRVTFRRWNIILAADFLRTLLLVLSHTDFSSLVSVNIQGFHVLDTAEPNEVQNMMLSDIRELSRGCLLAPWQRVTRKAKRKFHELFEQS</sequence>
<dbReference type="OrthoDB" id="4252443at2759"/>
<dbReference type="InterPro" id="IPR036047">
    <property type="entry name" value="F-box-like_dom_sf"/>
</dbReference>
<evidence type="ECO:0008006" key="3">
    <source>
        <dbReference type="Google" id="ProtNLM"/>
    </source>
</evidence>
<accession>A0A6A6E052</accession>
<dbReference type="Proteomes" id="UP000800200">
    <property type="component" value="Unassembled WGS sequence"/>
</dbReference>
<evidence type="ECO:0000313" key="1">
    <source>
        <dbReference type="EMBL" id="KAF2184042.1"/>
    </source>
</evidence>
<organism evidence="1 2">
    <name type="scientific">Zopfia rhizophila CBS 207.26</name>
    <dbReference type="NCBI Taxonomy" id="1314779"/>
    <lineage>
        <taxon>Eukaryota</taxon>
        <taxon>Fungi</taxon>
        <taxon>Dikarya</taxon>
        <taxon>Ascomycota</taxon>
        <taxon>Pezizomycotina</taxon>
        <taxon>Dothideomycetes</taxon>
        <taxon>Dothideomycetes incertae sedis</taxon>
        <taxon>Zopfiaceae</taxon>
        <taxon>Zopfia</taxon>
    </lineage>
</organism>
<reference evidence="1" key="1">
    <citation type="journal article" date="2020" name="Stud. Mycol.">
        <title>101 Dothideomycetes genomes: a test case for predicting lifestyles and emergence of pathogens.</title>
        <authorList>
            <person name="Haridas S."/>
            <person name="Albert R."/>
            <person name="Binder M."/>
            <person name="Bloem J."/>
            <person name="Labutti K."/>
            <person name="Salamov A."/>
            <person name="Andreopoulos B."/>
            <person name="Baker S."/>
            <person name="Barry K."/>
            <person name="Bills G."/>
            <person name="Bluhm B."/>
            <person name="Cannon C."/>
            <person name="Castanera R."/>
            <person name="Culley D."/>
            <person name="Daum C."/>
            <person name="Ezra D."/>
            <person name="Gonzalez J."/>
            <person name="Henrissat B."/>
            <person name="Kuo A."/>
            <person name="Liang C."/>
            <person name="Lipzen A."/>
            <person name="Lutzoni F."/>
            <person name="Magnuson J."/>
            <person name="Mondo S."/>
            <person name="Nolan M."/>
            <person name="Ohm R."/>
            <person name="Pangilinan J."/>
            <person name="Park H.-J."/>
            <person name="Ramirez L."/>
            <person name="Alfaro M."/>
            <person name="Sun H."/>
            <person name="Tritt A."/>
            <person name="Yoshinaga Y."/>
            <person name="Zwiers L.-H."/>
            <person name="Turgeon B."/>
            <person name="Goodwin S."/>
            <person name="Spatafora J."/>
            <person name="Crous P."/>
            <person name="Grigoriev I."/>
        </authorList>
    </citation>
    <scope>NUCLEOTIDE SEQUENCE</scope>
    <source>
        <strain evidence="1">CBS 207.26</strain>
    </source>
</reference>
<name>A0A6A6E052_9PEZI</name>
<gene>
    <name evidence="1" type="ORF">K469DRAFT_727670</name>
</gene>
<protein>
    <recommendedName>
        <fullName evidence="3">F-box domain-containing protein</fullName>
    </recommendedName>
</protein>
<proteinExistence type="predicted"/>
<dbReference type="AlphaFoldDB" id="A0A6A6E052"/>